<feature type="binding site" evidence="8">
    <location>
        <position position="129"/>
    </location>
    <ligand>
        <name>ATP</name>
        <dbReference type="ChEBI" id="CHEBI:30616"/>
    </ligand>
</feature>
<evidence type="ECO:0000256" key="7">
    <source>
        <dbReference type="ARBA" id="ARBA00022842"/>
    </source>
</evidence>
<reference evidence="9" key="1">
    <citation type="submission" date="2021-01" db="EMBL/GenBank/DDBJ databases">
        <title>Genomic Encyclopedia of Type Strains, Phase IV (KMG-IV): sequencing the most valuable type-strain genomes for metagenomic binning, comparative biology and taxonomic classification.</title>
        <authorList>
            <person name="Goeker M."/>
        </authorList>
    </citation>
    <scope>NUCLEOTIDE SEQUENCE</scope>
    <source>
        <strain evidence="9">DSM 25523</strain>
    </source>
</reference>
<name>A0A939BUE0_9BACL</name>
<proteinExistence type="inferred from homology"/>
<comment type="catalytic activity">
    <reaction evidence="8">
        <text>L-seryl-[protein] + UTP = O-(5'-uridylyl)-L-seryl-[protein] + diphosphate</text>
        <dbReference type="Rhea" id="RHEA:64604"/>
        <dbReference type="Rhea" id="RHEA-COMP:9863"/>
        <dbReference type="Rhea" id="RHEA-COMP:16635"/>
        <dbReference type="ChEBI" id="CHEBI:29999"/>
        <dbReference type="ChEBI" id="CHEBI:33019"/>
        <dbReference type="ChEBI" id="CHEBI:46398"/>
        <dbReference type="ChEBI" id="CHEBI:156051"/>
    </reaction>
</comment>
<feature type="binding site" evidence="8">
    <location>
        <position position="180"/>
    </location>
    <ligand>
        <name>ATP</name>
        <dbReference type="ChEBI" id="CHEBI:30616"/>
    </ligand>
</feature>
<comment type="catalytic activity">
    <reaction evidence="8">
        <text>L-tyrosyl-[protein] + UTP = O-(5'-uridylyl)-L-tyrosyl-[protein] + diphosphate</text>
        <dbReference type="Rhea" id="RHEA:83887"/>
        <dbReference type="Rhea" id="RHEA-COMP:10136"/>
        <dbReference type="Rhea" id="RHEA-COMP:20238"/>
        <dbReference type="ChEBI" id="CHEBI:33019"/>
        <dbReference type="ChEBI" id="CHEBI:46398"/>
        <dbReference type="ChEBI" id="CHEBI:46858"/>
        <dbReference type="ChEBI" id="CHEBI:90602"/>
    </reaction>
</comment>
<feature type="binding site" evidence="8">
    <location>
        <position position="94"/>
    </location>
    <ligand>
        <name>ATP</name>
        <dbReference type="ChEBI" id="CHEBI:30616"/>
    </ligand>
</feature>
<comment type="catalytic activity">
    <reaction evidence="8">
        <text>L-threonyl-[protein] + ATP = 3-O-(5'-adenylyl)-L-threonyl-[protein] + diphosphate</text>
        <dbReference type="Rhea" id="RHEA:54292"/>
        <dbReference type="Rhea" id="RHEA-COMP:11060"/>
        <dbReference type="Rhea" id="RHEA-COMP:13847"/>
        <dbReference type="ChEBI" id="CHEBI:30013"/>
        <dbReference type="ChEBI" id="CHEBI:30616"/>
        <dbReference type="ChEBI" id="CHEBI:33019"/>
        <dbReference type="ChEBI" id="CHEBI:138113"/>
        <dbReference type="EC" id="2.7.7.108"/>
    </reaction>
</comment>
<dbReference type="GO" id="GO:0000287">
    <property type="term" value="F:magnesium ion binding"/>
    <property type="evidence" value="ECO:0007669"/>
    <property type="project" value="UniProtKB-UniRule"/>
</dbReference>
<keyword evidence="5 8" id="KW-0547">Nucleotide-binding</keyword>
<comment type="catalytic activity">
    <reaction evidence="8">
        <text>L-tyrosyl-[protein] + ATP = O-(5'-adenylyl)-L-tyrosyl-[protein] + diphosphate</text>
        <dbReference type="Rhea" id="RHEA:54288"/>
        <dbReference type="Rhea" id="RHEA-COMP:10136"/>
        <dbReference type="Rhea" id="RHEA-COMP:13846"/>
        <dbReference type="ChEBI" id="CHEBI:30616"/>
        <dbReference type="ChEBI" id="CHEBI:33019"/>
        <dbReference type="ChEBI" id="CHEBI:46858"/>
        <dbReference type="ChEBI" id="CHEBI:83624"/>
        <dbReference type="EC" id="2.7.7.108"/>
    </reaction>
</comment>
<dbReference type="EC" id="2.7.7.-" evidence="8"/>
<gene>
    <name evidence="8" type="primary">ydiU</name>
    <name evidence="8" type="synonym">selO</name>
    <name evidence="9" type="ORF">JOD01_001978</name>
</gene>
<evidence type="ECO:0000256" key="2">
    <source>
        <dbReference type="ARBA" id="ARBA00022679"/>
    </source>
</evidence>
<keyword evidence="10" id="KW-1185">Reference proteome</keyword>
<evidence type="ECO:0000256" key="1">
    <source>
        <dbReference type="ARBA" id="ARBA00009747"/>
    </source>
</evidence>
<dbReference type="EMBL" id="JAFBEB010000005">
    <property type="protein sequence ID" value="MBM7590374.1"/>
    <property type="molecule type" value="Genomic_DNA"/>
</dbReference>
<dbReference type="PANTHER" id="PTHR32057:SF14">
    <property type="entry name" value="PROTEIN ADENYLYLTRANSFERASE SELO, MITOCHONDRIAL"/>
    <property type="match status" value="1"/>
</dbReference>
<dbReference type="EC" id="2.7.7.108" evidence="8"/>
<keyword evidence="3 8" id="KW-0548">Nucleotidyltransferase</keyword>
<keyword evidence="2 8" id="KW-0808">Transferase</keyword>
<dbReference type="GO" id="GO:0005524">
    <property type="term" value="F:ATP binding"/>
    <property type="evidence" value="ECO:0007669"/>
    <property type="project" value="UniProtKB-UniRule"/>
</dbReference>
<comment type="cofactor">
    <cofactor evidence="8">
        <name>Mg(2+)</name>
        <dbReference type="ChEBI" id="CHEBI:18420"/>
    </cofactor>
    <cofactor evidence="8">
        <name>Mn(2+)</name>
        <dbReference type="ChEBI" id="CHEBI:29035"/>
    </cofactor>
</comment>
<keyword evidence="6 8" id="KW-0067">ATP-binding</keyword>
<feature type="binding site" evidence="8">
    <location>
        <position position="187"/>
    </location>
    <ligand>
        <name>ATP</name>
        <dbReference type="ChEBI" id="CHEBI:30616"/>
    </ligand>
</feature>
<accession>A0A939BUE0</accession>
<evidence type="ECO:0000256" key="8">
    <source>
        <dbReference type="HAMAP-Rule" id="MF_00692"/>
    </source>
</evidence>
<dbReference type="Pfam" id="PF02696">
    <property type="entry name" value="SelO"/>
    <property type="match status" value="1"/>
</dbReference>
<evidence type="ECO:0000313" key="10">
    <source>
        <dbReference type="Proteomes" id="UP000717624"/>
    </source>
</evidence>
<dbReference type="GO" id="GO:0030145">
    <property type="term" value="F:manganese ion binding"/>
    <property type="evidence" value="ECO:0007669"/>
    <property type="project" value="UniProtKB-UniRule"/>
</dbReference>
<dbReference type="GO" id="GO:0070733">
    <property type="term" value="F:AMPylase activity"/>
    <property type="evidence" value="ECO:0007669"/>
    <property type="project" value="UniProtKB-EC"/>
</dbReference>
<dbReference type="HAMAP" id="MF_00692">
    <property type="entry name" value="SelO"/>
    <property type="match status" value="1"/>
</dbReference>
<evidence type="ECO:0000256" key="4">
    <source>
        <dbReference type="ARBA" id="ARBA00022723"/>
    </source>
</evidence>
<feature type="binding site" evidence="8">
    <location>
        <position position="117"/>
    </location>
    <ligand>
        <name>ATP</name>
        <dbReference type="ChEBI" id="CHEBI:30616"/>
    </ligand>
</feature>
<comment type="catalytic activity">
    <reaction evidence="8">
        <text>L-seryl-[protein] + ATP = 3-O-(5'-adenylyl)-L-seryl-[protein] + diphosphate</text>
        <dbReference type="Rhea" id="RHEA:58120"/>
        <dbReference type="Rhea" id="RHEA-COMP:9863"/>
        <dbReference type="Rhea" id="RHEA-COMP:15073"/>
        <dbReference type="ChEBI" id="CHEBI:29999"/>
        <dbReference type="ChEBI" id="CHEBI:30616"/>
        <dbReference type="ChEBI" id="CHEBI:33019"/>
        <dbReference type="ChEBI" id="CHEBI:142516"/>
        <dbReference type="EC" id="2.7.7.108"/>
    </reaction>
</comment>
<feature type="binding site" evidence="8">
    <location>
        <position position="257"/>
    </location>
    <ligand>
        <name>Mg(2+)</name>
        <dbReference type="ChEBI" id="CHEBI:18420"/>
    </ligand>
</feature>
<comment type="catalytic activity">
    <reaction evidence="8">
        <text>L-histidyl-[protein] + UTP = N(tele)-(5'-uridylyl)-L-histidyl-[protein] + diphosphate</text>
        <dbReference type="Rhea" id="RHEA:83891"/>
        <dbReference type="Rhea" id="RHEA-COMP:9745"/>
        <dbReference type="Rhea" id="RHEA-COMP:20239"/>
        <dbReference type="ChEBI" id="CHEBI:29979"/>
        <dbReference type="ChEBI" id="CHEBI:33019"/>
        <dbReference type="ChEBI" id="CHEBI:46398"/>
        <dbReference type="ChEBI" id="CHEBI:233474"/>
    </reaction>
</comment>
<feature type="binding site" evidence="8">
    <location>
        <position position="266"/>
    </location>
    <ligand>
        <name>Mg(2+)</name>
        <dbReference type="ChEBI" id="CHEBI:18420"/>
    </ligand>
</feature>
<dbReference type="Proteomes" id="UP000717624">
    <property type="component" value="Unassembled WGS sequence"/>
</dbReference>
<protein>
    <recommendedName>
        <fullName evidence="8">Protein nucleotidyltransferase YdiU</fullName>
        <ecNumber evidence="8">2.7.7.-</ecNumber>
    </recommendedName>
    <alternativeName>
        <fullName evidence="8">Protein adenylyltransferase YdiU</fullName>
        <ecNumber evidence="8">2.7.7.108</ecNumber>
    </alternativeName>
    <alternativeName>
        <fullName evidence="8">Protein uridylyltransferase YdiU</fullName>
        <ecNumber evidence="8">2.7.7.-</ecNumber>
    </alternativeName>
</protein>
<feature type="binding site" evidence="8">
    <location>
        <position position="130"/>
    </location>
    <ligand>
        <name>ATP</name>
        <dbReference type="ChEBI" id="CHEBI:30616"/>
    </ligand>
</feature>
<sequence>MTEKTITIATGWNLDNSYAGLPELFYSRLNPAPVRSPKLIVLNETLAASLGLNVQALQSEQGVAVLAGNQVPAGAAPLAQAYAGHQFGSFTKLGDGRALLLGEQITPQGERVDIQLKGSGRTPYSRGGDGRAALGPMLREYIISEAMHALGIPTTRSLAVVATGEDVIRETNLPGAVLTRVAASHLRVGTFQYASYWGSVEELRKLADYALERHYPEIAADDDRYLSLLRGVIKRQAELIAKWQLVGFIHGVMNTDNMTISGETIDYGPCAFMDVYDPATVFSSIDLQGRYAYGNQPYIGGWNLARLAEALLPLLHADEEQAIKRAEAAIADYGPLFQHYWLAGMRAKLGLFQEEPEDGSLIEKLLELMQKYRADYTNTFRALTLDAREDTDLFRSPEFAEWQQLWQDRLGRQPGSKTKSQQLMKDSNPAVIPRNYRVEEALEAAVEHGDYSVLKRLLHVLSNPYAYTAEQEEYCGLPPQSDQPYRTFCGT</sequence>
<dbReference type="PANTHER" id="PTHR32057">
    <property type="entry name" value="PROTEIN ADENYLYLTRANSFERASE SELO, MITOCHONDRIAL"/>
    <property type="match status" value="1"/>
</dbReference>
<feature type="active site" description="Proton acceptor" evidence="8">
    <location>
        <position position="256"/>
    </location>
</feature>
<evidence type="ECO:0000256" key="6">
    <source>
        <dbReference type="ARBA" id="ARBA00022840"/>
    </source>
</evidence>
<dbReference type="NCBIfam" id="NF000658">
    <property type="entry name" value="PRK00029.1"/>
    <property type="match status" value="1"/>
</dbReference>
<dbReference type="InterPro" id="IPR003846">
    <property type="entry name" value="SelO"/>
</dbReference>
<organism evidence="9 10">
    <name type="scientific">Brevibacillus fulvus</name>
    <dbReference type="NCBI Taxonomy" id="1125967"/>
    <lineage>
        <taxon>Bacteria</taxon>
        <taxon>Bacillati</taxon>
        <taxon>Bacillota</taxon>
        <taxon>Bacilli</taxon>
        <taxon>Bacillales</taxon>
        <taxon>Paenibacillaceae</taxon>
        <taxon>Brevibacillus</taxon>
    </lineage>
</organism>
<evidence type="ECO:0000256" key="5">
    <source>
        <dbReference type="ARBA" id="ARBA00022741"/>
    </source>
</evidence>
<comment type="similarity">
    <text evidence="1 8">Belongs to the SELO family.</text>
</comment>
<dbReference type="AlphaFoldDB" id="A0A939BUE0"/>
<keyword evidence="4 8" id="KW-0479">Metal-binding</keyword>
<keyword evidence="8" id="KW-0464">Manganese</keyword>
<feature type="binding site" evidence="8">
    <location>
        <position position="266"/>
    </location>
    <ligand>
        <name>ATP</name>
        <dbReference type="ChEBI" id="CHEBI:30616"/>
    </ligand>
</feature>
<evidence type="ECO:0000313" key="9">
    <source>
        <dbReference type="EMBL" id="MBM7590374.1"/>
    </source>
</evidence>
<feature type="binding site" evidence="8">
    <location>
        <position position="96"/>
    </location>
    <ligand>
        <name>ATP</name>
        <dbReference type="ChEBI" id="CHEBI:30616"/>
    </ligand>
</feature>
<dbReference type="RefSeq" id="WP_204518119.1">
    <property type="nucleotide sequence ID" value="NZ_BAABIN010000020.1"/>
</dbReference>
<comment type="caution">
    <text evidence="9">The sequence shown here is derived from an EMBL/GenBank/DDBJ whole genome shotgun (WGS) entry which is preliminary data.</text>
</comment>
<comment type="function">
    <text evidence="8">Nucleotidyltransferase involved in the post-translational modification of proteins. It can catalyze the addition of adenosine monophosphate (AMP) or uridine monophosphate (UMP) to a protein, resulting in modifications known as AMPylation and UMPylation.</text>
</comment>
<keyword evidence="7 8" id="KW-0460">Magnesium</keyword>
<evidence type="ECO:0000256" key="3">
    <source>
        <dbReference type="ARBA" id="ARBA00022695"/>
    </source>
</evidence>
<feature type="binding site" evidence="8">
    <location>
        <position position="97"/>
    </location>
    <ligand>
        <name>ATP</name>
        <dbReference type="ChEBI" id="CHEBI:30616"/>
    </ligand>
</feature>